<reference evidence="9 11" key="2">
    <citation type="submission" date="2023-07" db="EMBL/GenBank/DDBJ databases">
        <title>Genomic Encyclopedia of Type Strains, Phase IV (KMG-IV): sequencing the most valuable type-strain genomes for metagenomic binning, comparative biology and taxonomic classification.</title>
        <authorList>
            <person name="Goeker M."/>
        </authorList>
    </citation>
    <scope>NUCLEOTIDE SEQUENCE [LARGE SCALE GENOMIC DNA]</scope>
    <source>
        <strain evidence="9 11">DSM 338</strain>
    </source>
</reference>
<dbReference type="Proteomes" id="UP001245370">
    <property type="component" value="Unassembled WGS sequence"/>
</dbReference>
<keyword evidence="6 7" id="KW-0472">Membrane</keyword>
<feature type="transmembrane region" description="Helical" evidence="7">
    <location>
        <begin position="314"/>
        <end position="335"/>
    </location>
</feature>
<dbReference type="InterPro" id="IPR050222">
    <property type="entry name" value="MATE_MdtK"/>
</dbReference>
<evidence type="ECO:0000256" key="1">
    <source>
        <dbReference type="ARBA" id="ARBA00004141"/>
    </source>
</evidence>
<accession>A0A9W6FKF4</accession>
<dbReference type="CDD" id="cd13136">
    <property type="entry name" value="MATE_DinF_like"/>
    <property type="match status" value="1"/>
</dbReference>
<feature type="transmembrane region" description="Helical" evidence="7">
    <location>
        <begin position="136"/>
        <end position="158"/>
    </location>
</feature>
<protein>
    <submittedName>
        <fullName evidence="8">MATE family efflux transporter</fullName>
    </submittedName>
    <submittedName>
        <fullName evidence="9">MATE family multidrug resistance protein</fullName>
    </submittedName>
</protein>
<comment type="similarity">
    <text evidence="2">Belongs to the multi antimicrobial extrusion (MATE) (TC 2.A.66.1) family.</text>
</comment>
<gene>
    <name evidence="8" type="primary">dinF</name>
    <name evidence="9" type="ORF">GGQ86_003195</name>
    <name evidence="8" type="ORF">XFLAVUS301_29400</name>
</gene>
<feature type="transmembrane region" description="Helical" evidence="7">
    <location>
        <begin position="47"/>
        <end position="71"/>
    </location>
</feature>
<feature type="transmembrane region" description="Helical" evidence="7">
    <location>
        <begin position="389"/>
        <end position="405"/>
    </location>
</feature>
<evidence type="ECO:0000256" key="7">
    <source>
        <dbReference type="SAM" id="Phobius"/>
    </source>
</evidence>
<feature type="transmembrane region" description="Helical" evidence="7">
    <location>
        <begin position="244"/>
        <end position="263"/>
    </location>
</feature>
<keyword evidence="4 7" id="KW-0812">Transmembrane</keyword>
<reference evidence="8" key="1">
    <citation type="submission" date="2022-12" db="EMBL/GenBank/DDBJ databases">
        <title>Reference genome sequencing for broad-spectrum identification of bacterial and archaeal isolates by mass spectrometry.</title>
        <authorList>
            <person name="Sekiguchi Y."/>
            <person name="Tourlousse D.M."/>
        </authorList>
    </citation>
    <scope>NUCLEOTIDE SEQUENCE</scope>
    <source>
        <strain evidence="8">301</strain>
    </source>
</reference>
<feature type="transmembrane region" description="Helical" evidence="7">
    <location>
        <begin position="92"/>
        <end position="110"/>
    </location>
</feature>
<dbReference type="EMBL" id="JAVDPY010000005">
    <property type="protein sequence ID" value="MDR6334713.1"/>
    <property type="molecule type" value="Genomic_DNA"/>
</dbReference>
<dbReference type="NCBIfam" id="TIGR00797">
    <property type="entry name" value="matE"/>
    <property type="match status" value="1"/>
</dbReference>
<dbReference type="GO" id="GO:0015297">
    <property type="term" value="F:antiporter activity"/>
    <property type="evidence" value="ECO:0007669"/>
    <property type="project" value="InterPro"/>
</dbReference>
<evidence type="ECO:0000313" key="9">
    <source>
        <dbReference type="EMBL" id="MDR6334713.1"/>
    </source>
</evidence>
<keyword evidence="5 7" id="KW-1133">Transmembrane helix</keyword>
<dbReference type="GeneID" id="95763727"/>
<comment type="subcellular location">
    <subcellularLocation>
        <location evidence="1">Membrane</location>
        <topology evidence="1">Multi-pass membrane protein</topology>
    </subcellularLocation>
</comment>
<dbReference type="Pfam" id="PF01554">
    <property type="entry name" value="MatE"/>
    <property type="match status" value="2"/>
</dbReference>
<feature type="transmembrane region" description="Helical" evidence="7">
    <location>
        <begin position="170"/>
        <end position="191"/>
    </location>
</feature>
<feature type="transmembrane region" description="Helical" evidence="7">
    <location>
        <begin position="203"/>
        <end position="223"/>
    </location>
</feature>
<dbReference type="GO" id="GO:0042910">
    <property type="term" value="F:xenobiotic transmembrane transporter activity"/>
    <property type="evidence" value="ECO:0007669"/>
    <property type="project" value="InterPro"/>
</dbReference>
<evidence type="ECO:0000256" key="2">
    <source>
        <dbReference type="ARBA" id="ARBA00010199"/>
    </source>
</evidence>
<dbReference type="AlphaFoldDB" id="A0A9W6FKF4"/>
<dbReference type="RefSeq" id="WP_281808135.1">
    <property type="nucleotide sequence ID" value="NZ_BSDO01000004.1"/>
</dbReference>
<evidence type="ECO:0000256" key="5">
    <source>
        <dbReference type="ARBA" id="ARBA00022989"/>
    </source>
</evidence>
<dbReference type="InterPro" id="IPR002528">
    <property type="entry name" value="MATE_fam"/>
</dbReference>
<proteinExistence type="inferred from homology"/>
<name>A0A9W6FKF4_XANFL</name>
<dbReference type="InterPro" id="IPR044644">
    <property type="entry name" value="DinF-like"/>
</dbReference>
<organism evidence="8 10">
    <name type="scientific">Xanthobacter flavus</name>
    <dbReference type="NCBI Taxonomy" id="281"/>
    <lineage>
        <taxon>Bacteria</taxon>
        <taxon>Pseudomonadati</taxon>
        <taxon>Pseudomonadota</taxon>
        <taxon>Alphaproteobacteria</taxon>
        <taxon>Hyphomicrobiales</taxon>
        <taxon>Xanthobacteraceae</taxon>
        <taxon>Xanthobacter</taxon>
    </lineage>
</organism>
<dbReference type="EMBL" id="BSDO01000004">
    <property type="protein sequence ID" value="GLI23266.1"/>
    <property type="molecule type" value="Genomic_DNA"/>
</dbReference>
<evidence type="ECO:0000313" key="8">
    <source>
        <dbReference type="EMBL" id="GLI23266.1"/>
    </source>
</evidence>
<sequence>MSLAAVSGDVTHRRVLAIALPMTLAHLTTPLLGVVDAAVVGRLGSASMLGGVALAAVIFDMLFWVFGFLRMGTVGLAAQAVGRRDAVEERAVLARGLLVAGALGLLIVLLRTPIESAALSLAGASDEVNAAVRDYYAVRIFAAPFTLANYVVLGWLVGLGRTGRALALQVGINFLNMVLSAALVLGAGWGVAGSAAGTLVAEIAGAVAGLVLCAALLGGRLGVAKAVLLDKARLSQTVMLNRDIMIRTAALMFAFSFFAAQGARAGDVTLAANAILQNMVMVAAYFLDGFATAAEQICGSAVGARRKSDFSAGVRLSIVWGFAFAVLAGVVYLVTGPAIVDAMSTSPEVRAEARIYLLYAALLPVAGVTAYAFDGVYIGALWSRDMRNLMIASLVVYLAVFLALRPLGNHGLWLAMLAFLLARGGFQALRLPTLVRRTFG</sequence>
<feature type="transmembrane region" description="Helical" evidence="7">
    <location>
        <begin position="355"/>
        <end position="377"/>
    </location>
</feature>
<evidence type="ECO:0000313" key="11">
    <source>
        <dbReference type="Proteomes" id="UP001245370"/>
    </source>
</evidence>
<keyword evidence="3" id="KW-0813">Transport</keyword>
<evidence type="ECO:0000313" key="10">
    <source>
        <dbReference type="Proteomes" id="UP001144397"/>
    </source>
</evidence>
<comment type="caution">
    <text evidence="8">The sequence shown here is derived from an EMBL/GenBank/DDBJ whole genome shotgun (WGS) entry which is preliminary data.</text>
</comment>
<evidence type="ECO:0000256" key="6">
    <source>
        <dbReference type="ARBA" id="ARBA00023136"/>
    </source>
</evidence>
<dbReference type="PANTHER" id="PTHR43298:SF2">
    <property type="entry name" value="FMN_FAD EXPORTER YEEO-RELATED"/>
    <property type="match status" value="1"/>
</dbReference>
<dbReference type="PANTHER" id="PTHR43298">
    <property type="entry name" value="MULTIDRUG RESISTANCE PROTEIN NORM-RELATED"/>
    <property type="match status" value="1"/>
</dbReference>
<dbReference type="GO" id="GO:0005886">
    <property type="term" value="C:plasma membrane"/>
    <property type="evidence" value="ECO:0007669"/>
    <property type="project" value="TreeGrafter"/>
</dbReference>
<evidence type="ECO:0000256" key="4">
    <source>
        <dbReference type="ARBA" id="ARBA00022692"/>
    </source>
</evidence>
<dbReference type="Proteomes" id="UP001144397">
    <property type="component" value="Unassembled WGS sequence"/>
</dbReference>
<keyword evidence="11" id="KW-1185">Reference proteome</keyword>
<feature type="transmembrane region" description="Helical" evidence="7">
    <location>
        <begin position="411"/>
        <end position="429"/>
    </location>
</feature>
<evidence type="ECO:0000256" key="3">
    <source>
        <dbReference type="ARBA" id="ARBA00022448"/>
    </source>
</evidence>
<feature type="transmembrane region" description="Helical" evidence="7">
    <location>
        <begin position="275"/>
        <end position="294"/>
    </location>
</feature>